<reference evidence="1 2" key="1">
    <citation type="submission" date="2018-01" db="EMBL/GenBank/DDBJ databases">
        <title>Genome sequence of a Cantenovulum-like bacteria.</title>
        <authorList>
            <person name="Tan W.R."/>
            <person name="Lau N.-S."/>
            <person name="Go F."/>
            <person name="Amirul A.-A.A."/>
        </authorList>
    </citation>
    <scope>NUCLEOTIDE SEQUENCE [LARGE SCALE GENOMIC DNA]</scope>
    <source>
        <strain evidence="1 2">CCB-QB4</strain>
    </source>
</reference>
<accession>A0A2S0VUA1</accession>
<keyword evidence="2" id="KW-1185">Reference proteome</keyword>
<protein>
    <recommendedName>
        <fullName evidence="3">Flagellar protein FliT</fullName>
    </recommendedName>
</protein>
<evidence type="ECO:0000313" key="2">
    <source>
        <dbReference type="Proteomes" id="UP000244441"/>
    </source>
</evidence>
<dbReference type="AlphaFoldDB" id="A0A2S0VUA1"/>
<name>A0A2S0VUA1_9ALTE</name>
<proteinExistence type="predicted"/>
<organism evidence="1 2">
    <name type="scientific">Saccharobesus litoralis</name>
    <dbReference type="NCBI Taxonomy" id="2172099"/>
    <lineage>
        <taxon>Bacteria</taxon>
        <taxon>Pseudomonadati</taxon>
        <taxon>Pseudomonadota</taxon>
        <taxon>Gammaproteobacteria</taxon>
        <taxon>Alteromonadales</taxon>
        <taxon>Alteromonadaceae</taxon>
        <taxon>Saccharobesus</taxon>
    </lineage>
</organism>
<gene>
    <name evidence="1" type="ORF">C2869_15790</name>
</gene>
<evidence type="ECO:0000313" key="1">
    <source>
        <dbReference type="EMBL" id="AWB67797.1"/>
    </source>
</evidence>
<dbReference type="Proteomes" id="UP000244441">
    <property type="component" value="Chromosome"/>
</dbReference>
<dbReference type="KEGG" id="cate:C2869_15790"/>
<dbReference type="RefSeq" id="WP_108603865.1">
    <property type="nucleotide sequence ID" value="NZ_CP026604.1"/>
</dbReference>
<evidence type="ECO:0008006" key="3">
    <source>
        <dbReference type="Google" id="ProtNLM"/>
    </source>
</evidence>
<dbReference type="EMBL" id="CP026604">
    <property type="protein sequence ID" value="AWB67797.1"/>
    <property type="molecule type" value="Genomic_DNA"/>
</dbReference>
<sequence>MSQINLNLKYTHSFLIDNAKAIQALLTEEELDESELLALVEEREQLIQHYLSETPQSEWDKAFLRAEADNNTLITNKIVELQKQTASQLRVVVRGRKAIKQYR</sequence>